<sequence>MIIYKFILSLRGLLAHFQKGNQRQDKYYDSQTPLSEESRFLHRLNCISLNENESKSLNAHLTTILEERNPDKTSPIASDCIVLEMSEEELQKFTNYLGENTTCQFRAIVQSDNNQTQAKKLRIIGHHGLRLFNVIVKSHDSKELDREYIYSYDHLSIRLNAALTEVQKTAQINSQRLQSANDTVPIDLVLGNLLRTVLESIRQLMTVDTVTVLLPTENGQQLAVCATIGLEEEILEGIRIPLNCGFAGQIAASGKQMIVDDLSKIQVVSPILRNKGIRSMLGVPLLLKDQVNGVFHLGTFRERQFTKDDVQQLQLVANRIGLAIEPLLKYWKITSSDESQIGYVCTKHLGVRREQPVKIRVKEKTILIKVTKSLKSLIYINFTQRHIFWRRV</sequence>
<name>A0A846H2P1_9CYAN</name>
<keyword evidence="3" id="KW-1185">Reference proteome</keyword>
<organism evidence="2 3">
    <name type="scientific">Hassallia byssoidea VB512170</name>
    <dbReference type="NCBI Taxonomy" id="1304833"/>
    <lineage>
        <taxon>Bacteria</taxon>
        <taxon>Bacillati</taxon>
        <taxon>Cyanobacteriota</taxon>
        <taxon>Cyanophyceae</taxon>
        <taxon>Nostocales</taxon>
        <taxon>Tolypothrichaceae</taxon>
        <taxon>Hassallia</taxon>
    </lineage>
</organism>
<evidence type="ECO:0000313" key="3">
    <source>
        <dbReference type="Proteomes" id="UP000031549"/>
    </source>
</evidence>
<dbReference type="InterPro" id="IPR029016">
    <property type="entry name" value="GAF-like_dom_sf"/>
</dbReference>
<protein>
    <submittedName>
        <fullName evidence="2">GAF domain-containing protein</fullName>
    </submittedName>
</protein>
<evidence type="ECO:0000313" key="2">
    <source>
        <dbReference type="EMBL" id="NEU71535.1"/>
    </source>
</evidence>
<dbReference type="AlphaFoldDB" id="A0A846H2P1"/>
<reference evidence="2 3" key="1">
    <citation type="journal article" date="2015" name="Genome Announc.">
        <title>Draft Genome Sequence of Cyanobacterium Hassallia byssoidea Strain VB512170, Isolated from Monuments in India.</title>
        <authorList>
            <person name="Singh D."/>
            <person name="Chandrababunaidu M.M."/>
            <person name="Panda A."/>
            <person name="Sen D."/>
            <person name="Bhattacharyya S."/>
            <person name="Adhikary S.P."/>
            <person name="Tripathy S."/>
        </authorList>
    </citation>
    <scope>NUCLEOTIDE SEQUENCE [LARGE SCALE GENOMIC DNA]</scope>
    <source>
        <strain evidence="2 3">VB512170</strain>
    </source>
</reference>
<feature type="domain" description="GAF" evidence="1">
    <location>
        <begin position="189"/>
        <end position="334"/>
    </location>
</feature>
<evidence type="ECO:0000259" key="1">
    <source>
        <dbReference type="SMART" id="SM00065"/>
    </source>
</evidence>
<dbReference type="Gene3D" id="3.30.450.40">
    <property type="match status" value="1"/>
</dbReference>
<proteinExistence type="predicted"/>
<dbReference type="Proteomes" id="UP000031549">
    <property type="component" value="Unassembled WGS sequence"/>
</dbReference>
<gene>
    <name evidence="2" type="ORF">PI95_002795</name>
</gene>
<dbReference type="SMART" id="SM00065">
    <property type="entry name" value="GAF"/>
    <property type="match status" value="1"/>
</dbReference>
<dbReference type="RefSeq" id="WP_039738924.1">
    <property type="nucleotide sequence ID" value="NZ_JTCM02000003.1"/>
</dbReference>
<accession>A0A846H2P1</accession>
<dbReference type="EMBL" id="JTCM02000003">
    <property type="protein sequence ID" value="NEU71535.1"/>
    <property type="molecule type" value="Genomic_DNA"/>
</dbReference>
<dbReference type="InterPro" id="IPR003018">
    <property type="entry name" value="GAF"/>
</dbReference>
<comment type="caution">
    <text evidence="2">The sequence shown here is derived from an EMBL/GenBank/DDBJ whole genome shotgun (WGS) entry which is preliminary data.</text>
</comment>
<dbReference type="SUPFAM" id="SSF55781">
    <property type="entry name" value="GAF domain-like"/>
    <property type="match status" value="1"/>
</dbReference>
<dbReference type="Pfam" id="PF13185">
    <property type="entry name" value="GAF_2"/>
    <property type="match status" value="1"/>
</dbReference>